<organism evidence="1 2">
    <name type="scientific">Hibiscus sabdariffa</name>
    <name type="common">roselle</name>
    <dbReference type="NCBI Taxonomy" id="183260"/>
    <lineage>
        <taxon>Eukaryota</taxon>
        <taxon>Viridiplantae</taxon>
        <taxon>Streptophyta</taxon>
        <taxon>Embryophyta</taxon>
        <taxon>Tracheophyta</taxon>
        <taxon>Spermatophyta</taxon>
        <taxon>Magnoliopsida</taxon>
        <taxon>eudicotyledons</taxon>
        <taxon>Gunneridae</taxon>
        <taxon>Pentapetalae</taxon>
        <taxon>rosids</taxon>
        <taxon>malvids</taxon>
        <taxon>Malvales</taxon>
        <taxon>Malvaceae</taxon>
        <taxon>Malvoideae</taxon>
        <taxon>Hibiscus</taxon>
    </lineage>
</organism>
<reference evidence="1 2" key="1">
    <citation type="journal article" date="2024" name="G3 (Bethesda)">
        <title>Genome assembly of Hibiscus sabdariffa L. provides insights into metabolisms of medicinal natural products.</title>
        <authorList>
            <person name="Kim T."/>
        </authorList>
    </citation>
    <scope>NUCLEOTIDE SEQUENCE [LARGE SCALE GENOMIC DNA]</scope>
    <source>
        <strain evidence="1">TK-2024</strain>
        <tissue evidence="1">Old leaves</tissue>
    </source>
</reference>
<proteinExistence type="predicted"/>
<sequence length="124" mass="13345">MVKLSRAATVVPTNLPPTEDANHTSYTMEPMLPARCMEQDVPLPNIPSDTSPATTSAPHSMSSSTHNTSQATQTITAISSILAAPSTNPACINFNTFDSSYILSALKKKKTNKQNQENVEIKEP</sequence>
<protein>
    <submittedName>
        <fullName evidence="1">Uncharacterized protein</fullName>
    </submittedName>
</protein>
<keyword evidence="2" id="KW-1185">Reference proteome</keyword>
<accession>A0ABR1ZEG2</accession>
<dbReference type="Proteomes" id="UP001472677">
    <property type="component" value="Unassembled WGS sequence"/>
</dbReference>
<gene>
    <name evidence="1" type="ORF">V6N12_057779</name>
</gene>
<comment type="caution">
    <text evidence="1">The sequence shown here is derived from an EMBL/GenBank/DDBJ whole genome shotgun (WGS) entry which is preliminary data.</text>
</comment>
<dbReference type="EMBL" id="JBBPBM010002420">
    <property type="protein sequence ID" value="KAK8478762.1"/>
    <property type="molecule type" value="Genomic_DNA"/>
</dbReference>
<name>A0ABR1ZEG2_9ROSI</name>
<evidence type="ECO:0000313" key="1">
    <source>
        <dbReference type="EMBL" id="KAK8478762.1"/>
    </source>
</evidence>
<evidence type="ECO:0000313" key="2">
    <source>
        <dbReference type="Proteomes" id="UP001472677"/>
    </source>
</evidence>